<sequence length="314" mass="34263">MGLLTRWRKAPSDDIAREVLQAIALLEKHTAESAEAALRKALDESRTALGQQHRLTAAAWVGHGAALYYCGRYAESEATLRELAADRAHIPGDEWALRALVIAPLAMSAQGGHAQALEEMDELLPHIVRIRGAEHSLTLKARCERATILCDLLRYEEAELEARELIALADRGRDPRSRPVSLSARDALAKALSGQSRHSEGESVAREGLLRRRPRTPDDVRCAAALRLTLVATLNGQGRHAEALTELTALPLPLPFAETGAPELARAQAYLGLDRRTEAAHEARAALTSITRVLGPAHRRTQEAHDLLHTLNSP</sequence>
<dbReference type="InterPro" id="IPR011990">
    <property type="entry name" value="TPR-like_helical_dom_sf"/>
</dbReference>
<protein>
    <submittedName>
        <fullName evidence="2">Tetratricopeptide repeat protein</fullName>
    </submittedName>
</protein>
<dbReference type="Gene3D" id="1.25.40.10">
    <property type="entry name" value="Tetratricopeptide repeat domain"/>
    <property type="match status" value="1"/>
</dbReference>
<evidence type="ECO:0000313" key="2">
    <source>
        <dbReference type="EMBL" id="NGO79074.1"/>
    </source>
</evidence>
<evidence type="ECO:0000313" key="3">
    <source>
        <dbReference type="Proteomes" id="UP000481109"/>
    </source>
</evidence>
<dbReference type="AlphaFoldDB" id="A0A6G4XQU2"/>
<gene>
    <name evidence="2" type="ORF">G6045_25965</name>
</gene>
<dbReference type="EMBL" id="JAAKZW010000131">
    <property type="protein sequence ID" value="NGO79074.1"/>
    <property type="molecule type" value="Genomic_DNA"/>
</dbReference>
<name>A0A6G4XQU2_9ACTN</name>
<organism evidence="2 3">
    <name type="scientific">Streptomyces mesophilus</name>
    <dbReference type="NCBI Taxonomy" id="1775132"/>
    <lineage>
        <taxon>Bacteria</taxon>
        <taxon>Bacillati</taxon>
        <taxon>Actinomycetota</taxon>
        <taxon>Actinomycetes</taxon>
        <taxon>Kitasatosporales</taxon>
        <taxon>Streptomycetaceae</taxon>
        <taxon>Streptomyces</taxon>
    </lineage>
</organism>
<reference evidence="2 3" key="1">
    <citation type="submission" date="2020-02" db="EMBL/GenBank/DDBJ databases">
        <title>Whole-genome analyses of novel actinobacteria.</title>
        <authorList>
            <person name="Sahin N."/>
            <person name="Tokatli A."/>
        </authorList>
    </citation>
    <scope>NUCLEOTIDE SEQUENCE [LARGE SCALE GENOMIC DNA]</scope>
    <source>
        <strain evidence="2 3">YC504</strain>
    </source>
</reference>
<dbReference type="SUPFAM" id="SSF48452">
    <property type="entry name" value="TPR-like"/>
    <property type="match status" value="2"/>
</dbReference>
<dbReference type="Proteomes" id="UP000481109">
    <property type="component" value="Unassembled WGS sequence"/>
</dbReference>
<evidence type="ECO:0000256" key="1">
    <source>
        <dbReference type="SAM" id="MobiDB-lite"/>
    </source>
</evidence>
<comment type="caution">
    <text evidence="2">The sequence shown here is derived from an EMBL/GenBank/DDBJ whole genome shotgun (WGS) entry which is preliminary data.</text>
</comment>
<feature type="region of interest" description="Disordered" evidence="1">
    <location>
        <begin position="191"/>
        <end position="212"/>
    </location>
</feature>
<dbReference type="RefSeq" id="WP_165334522.1">
    <property type="nucleotide sequence ID" value="NZ_JAAKZW010000131.1"/>
</dbReference>
<feature type="compositionally biased region" description="Basic and acidic residues" evidence="1">
    <location>
        <begin position="197"/>
        <end position="212"/>
    </location>
</feature>
<proteinExistence type="predicted"/>
<keyword evidence="3" id="KW-1185">Reference proteome</keyword>
<accession>A0A6G4XQU2</accession>